<organism evidence="1 2">
    <name type="scientific">Paraburkholderia ferrariae</name>
    <dbReference type="NCBI Taxonomy" id="386056"/>
    <lineage>
        <taxon>Bacteria</taxon>
        <taxon>Pseudomonadati</taxon>
        <taxon>Pseudomonadota</taxon>
        <taxon>Betaproteobacteria</taxon>
        <taxon>Burkholderiales</taxon>
        <taxon>Burkholderiaceae</taxon>
        <taxon>Paraburkholderia</taxon>
    </lineage>
</organism>
<name>A0ABU9S0J6_9BURK</name>
<comment type="caution">
    <text evidence="1">The sequence shown here is derived from an EMBL/GenBank/DDBJ whole genome shotgun (WGS) entry which is preliminary data.</text>
</comment>
<proteinExistence type="predicted"/>
<evidence type="ECO:0000313" key="2">
    <source>
        <dbReference type="Proteomes" id="UP001489897"/>
    </source>
</evidence>
<protein>
    <submittedName>
        <fullName evidence="1">Uncharacterized protein</fullName>
    </submittedName>
</protein>
<evidence type="ECO:0000313" key="1">
    <source>
        <dbReference type="EMBL" id="MEM5425808.1"/>
    </source>
</evidence>
<dbReference type="EMBL" id="JAYMRV010000013">
    <property type="protein sequence ID" value="MEM5425808.1"/>
    <property type="molecule type" value="Genomic_DNA"/>
</dbReference>
<dbReference type="RefSeq" id="WP_342922190.1">
    <property type="nucleotide sequence ID" value="NZ_JAYMRV010000013.1"/>
</dbReference>
<accession>A0ABU9S0J6</accession>
<gene>
    <name evidence="1" type="ORF">VSR73_32720</name>
</gene>
<reference evidence="1 2" key="1">
    <citation type="submission" date="2024-01" db="EMBL/GenBank/DDBJ databases">
        <title>The diversity of rhizobia nodulating Mimosa spp. in eleven states of Brazil covering several biomes is determined by host plant, location, and edaphic factors.</title>
        <authorList>
            <person name="Rouws L."/>
            <person name="Barauna A."/>
            <person name="Beukes C."/>
            <person name="De Faria S.M."/>
            <person name="Gross E."/>
            <person name="Dos Reis Junior F.B."/>
            <person name="Simon M."/>
            <person name="Maluk M."/>
            <person name="Odee D.W."/>
            <person name="Kenicer G."/>
            <person name="Young J.P.W."/>
            <person name="Reis V.M."/>
            <person name="Zilli J."/>
            <person name="James E.K."/>
        </authorList>
    </citation>
    <scope>NUCLEOTIDE SEQUENCE [LARGE SCALE GENOMIC DNA]</scope>
    <source>
        <strain evidence="1 2">JPY167</strain>
    </source>
</reference>
<sequence>MSHSIDIAKIANHDSRSGAGACPEAARDAQFDKFSAVEVSCAALFERWCTERNVIPLAYLMHVWPIARPTDLEIRQVGDSMAELLRGHANVLDVEDKMLINITLLSVQAVLDI</sequence>
<dbReference type="Proteomes" id="UP001489897">
    <property type="component" value="Unassembled WGS sequence"/>
</dbReference>
<keyword evidence="2" id="KW-1185">Reference proteome</keyword>